<dbReference type="Proteomes" id="UP001315686">
    <property type="component" value="Unassembled WGS sequence"/>
</dbReference>
<keyword evidence="2 5" id="KW-0812">Transmembrane</keyword>
<evidence type="ECO:0000256" key="1">
    <source>
        <dbReference type="ARBA" id="ARBA00004141"/>
    </source>
</evidence>
<feature type="transmembrane region" description="Helical" evidence="5">
    <location>
        <begin position="85"/>
        <end position="103"/>
    </location>
</feature>
<reference evidence="7 8" key="1">
    <citation type="journal article" date="2021" name="Arch. Microbiol.">
        <title>Harenicola maris gen. nov., sp. nov. isolated from the Sea of Japan shallow sediments.</title>
        <authorList>
            <person name="Romanenko L.A."/>
            <person name="Kurilenko V.V."/>
            <person name="Chernysheva N.Y."/>
            <person name="Tekutyeva L.A."/>
            <person name="Velansky P.V."/>
            <person name="Svetashev V.I."/>
            <person name="Isaeva M.P."/>
        </authorList>
    </citation>
    <scope>NUCLEOTIDE SEQUENCE [LARGE SCALE GENOMIC DNA]</scope>
    <source>
        <strain evidence="7 8">KMM 3653</strain>
    </source>
</reference>
<dbReference type="EMBL" id="JADQAZ010000001">
    <property type="protein sequence ID" value="MBT0955896.1"/>
    <property type="molecule type" value="Genomic_DNA"/>
</dbReference>
<comment type="subcellular location">
    <subcellularLocation>
        <location evidence="1">Membrane</location>
        <topology evidence="1">Multi-pass membrane protein</topology>
    </subcellularLocation>
</comment>
<evidence type="ECO:0000313" key="7">
    <source>
        <dbReference type="EMBL" id="MBT0955896.1"/>
    </source>
</evidence>
<dbReference type="PANTHER" id="PTHR43066">
    <property type="entry name" value="RHOMBOID-RELATED PROTEIN"/>
    <property type="match status" value="1"/>
</dbReference>
<protein>
    <submittedName>
        <fullName evidence="7">Rhomboid family intramembrane serine protease</fullName>
    </submittedName>
</protein>
<organism evidence="7 8">
    <name type="scientific">Harenicola maris</name>
    <dbReference type="NCBI Taxonomy" id="2841044"/>
    <lineage>
        <taxon>Bacteria</taxon>
        <taxon>Pseudomonadati</taxon>
        <taxon>Pseudomonadota</taxon>
        <taxon>Alphaproteobacteria</taxon>
        <taxon>Rhodobacterales</taxon>
        <taxon>Paracoccaceae</taxon>
        <taxon>Harenicola</taxon>
    </lineage>
</organism>
<dbReference type="GO" id="GO:0016020">
    <property type="term" value="C:membrane"/>
    <property type="evidence" value="ECO:0007669"/>
    <property type="project" value="UniProtKB-SubCell"/>
</dbReference>
<evidence type="ECO:0000256" key="3">
    <source>
        <dbReference type="ARBA" id="ARBA00022989"/>
    </source>
</evidence>
<sequence>MYQDPNASPFNALPKAVIVLAAAIFAVELYFMAGQAGLIGNTRGGDDLRILAIQDYAFSGQLLDYMIRTGQFPAEHLLRFVTYPFVHFSFTSMIFAAVFVLALGKMVGEAFGNVAVCVIFFVASFVGALVYGLLLNDPRPLVGGFVGAYGLIGAYTFILWVGLGRTGQNQMQAFTLIGALCAYQLIFGVIFGASNDWVAEIAGFLTGGALPMVLSPGGRAALLAQIRRR</sequence>
<keyword evidence="8" id="KW-1185">Reference proteome</keyword>
<accession>A0AAP2CP53</accession>
<dbReference type="AlphaFoldDB" id="A0AAP2CP53"/>
<dbReference type="GO" id="GO:0004252">
    <property type="term" value="F:serine-type endopeptidase activity"/>
    <property type="evidence" value="ECO:0007669"/>
    <property type="project" value="InterPro"/>
</dbReference>
<dbReference type="InterPro" id="IPR035952">
    <property type="entry name" value="Rhomboid-like_sf"/>
</dbReference>
<comment type="caution">
    <text evidence="7">The sequence shown here is derived from an EMBL/GenBank/DDBJ whole genome shotgun (WGS) entry which is preliminary data.</text>
</comment>
<name>A0AAP2CP53_9RHOB</name>
<feature type="transmembrane region" description="Helical" evidence="5">
    <location>
        <begin position="201"/>
        <end position="222"/>
    </location>
</feature>
<evidence type="ECO:0000256" key="5">
    <source>
        <dbReference type="SAM" id="Phobius"/>
    </source>
</evidence>
<feature type="domain" description="Peptidase S54 rhomboid" evidence="6">
    <location>
        <begin position="75"/>
        <end position="215"/>
    </location>
</feature>
<dbReference type="RefSeq" id="WP_327792115.1">
    <property type="nucleotide sequence ID" value="NZ_JADQAZ010000001.1"/>
</dbReference>
<feature type="transmembrane region" description="Helical" evidence="5">
    <location>
        <begin position="173"/>
        <end position="195"/>
    </location>
</feature>
<evidence type="ECO:0000256" key="2">
    <source>
        <dbReference type="ARBA" id="ARBA00022692"/>
    </source>
</evidence>
<keyword evidence="4 5" id="KW-0472">Membrane</keyword>
<feature type="transmembrane region" description="Helical" evidence="5">
    <location>
        <begin position="12"/>
        <end position="33"/>
    </location>
</feature>
<proteinExistence type="predicted"/>
<dbReference type="InterPro" id="IPR022764">
    <property type="entry name" value="Peptidase_S54_rhomboid_dom"/>
</dbReference>
<evidence type="ECO:0000256" key="4">
    <source>
        <dbReference type="ARBA" id="ARBA00023136"/>
    </source>
</evidence>
<keyword evidence="7" id="KW-0378">Hydrolase</keyword>
<dbReference type="GO" id="GO:0006508">
    <property type="term" value="P:proteolysis"/>
    <property type="evidence" value="ECO:0007669"/>
    <property type="project" value="UniProtKB-KW"/>
</dbReference>
<keyword evidence="3 5" id="KW-1133">Transmembrane helix</keyword>
<gene>
    <name evidence="7" type="ORF">IV417_00735</name>
</gene>
<feature type="transmembrane region" description="Helical" evidence="5">
    <location>
        <begin position="140"/>
        <end position="161"/>
    </location>
</feature>
<keyword evidence="7" id="KW-0645">Protease</keyword>
<dbReference type="Pfam" id="PF01694">
    <property type="entry name" value="Rhomboid"/>
    <property type="match status" value="1"/>
</dbReference>
<evidence type="ECO:0000313" key="8">
    <source>
        <dbReference type="Proteomes" id="UP001315686"/>
    </source>
</evidence>
<feature type="transmembrane region" description="Helical" evidence="5">
    <location>
        <begin position="110"/>
        <end position="134"/>
    </location>
</feature>
<dbReference type="SUPFAM" id="SSF144091">
    <property type="entry name" value="Rhomboid-like"/>
    <property type="match status" value="1"/>
</dbReference>
<evidence type="ECO:0000259" key="6">
    <source>
        <dbReference type="Pfam" id="PF01694"/>
    </source>
</evidence>
<dbReference type="Gene3D" id="1.20.1540.10">
    <property type="entry name" value="Rhomboid-like"/>
    <property type="match status" value="1"/>
</dbReference>